<keyword evidence="15" id="KW-1185">Reference proteome</keyword>
<evidence type="ECO:0000256" key="7">
    <source>
        <dbReference type="ARBA" id="ARBA00023237"/>
    </source>
</evidence>
<keyword evidence="2 8" id="KW-0813">Transport</keyword>
<dbReference type="CDD" id="cd01347">
    <property type="entry name" value="ligand_gated_channel"/>
    <property type="match status" value="1"/>
</dbReference>
<evidence type="ECO:0000256" key="11">
    <source>
        <dbReference type="SAM" id="SignalP"/>
    </source>
</evidence>
<evidence type="ECO:0000256" key="9">
    <source>
        <dbReference type="RuleBase" id="RU003357"/>
    </source>
</evidence>
<gene>
    <name evidence="14" type="ORF">KM031_09540</name>
</gene>
<dbReference type="Pfam" id="PF07715">
    <property type="entry name" value="Plug"/>
    <property type="match status" value="1"/>
</dbReference>
<evidence type="ECO:0000256" key="1">
    <source>
        <dbReference type="ARBA" id="ARBA00004571"/>
    </source>
</evidence>
<comment type="similarity">
    <text evidence="8 9">Belongs to the TonB-dependent receptor family.</text>
</comment>
<dbReference type="PANTHER" id="PTHR30069">
    <property type="entry name" value="TONB-DEPENDENT OUTER MEMBRANE RECEPTOR"/>
    <property type="match status" value="1"/>
</dbReference>
<dbReference type="PROSITE" id="PS52016">
    <property type="entry name" value="TONB_DEPENDENT_REC_3"/>
    <property type="match status" value="1"/>
</dbReference>
<evidence type="ECO:0000256" key="3">
    <source>
        <dbReference type="ARBA" id="ARBA00022452"/>
    </source>
</evidence>
<keyword evidence="11" id="KW-0732">Signal</keyword>
<feature type="domain" description="TonB-dependent receptor plug" evidence="13">
    <location>
        <begin position="53"/>
        <end position="150"/>
    </location>
</feature>
<organism evidence="14 15">
    <name type="scientific">Gemmobacter fulvus</name>
    <dbReference type="NCBI Taxonomy" id="2840474"/>
    <lineage>
        <taxon>Bacteria</taxon>
        <taxon>Pseudomonadati</taxon>
        <taxon>Pseudomonadota</taxon>
        <taxon>Alphaproteobacteria</taxon>
        <taxon>Rhodobacterales</taxon>
        <taxon>Paracoccaceae</taxon>
        <taxon>Gemmobacter</taxon>
    </lineage>
</organism>
<dbReference type="InterPro" id="IPR000531">
    <property type="entry name" value="Beta-barrel_TonB"/>
</dbReference>
<dbReference type="Proteomes" id="UP000679352">
    <property type="component" value="Chromosome"/>
</dbReference>
<dbReference type="Gene3D" id="2.170.130.10">
    <property type="entry name" value="TonB-dependent receptor, plug domain"/>
    <property type="match status" value="1"/>
</dbReference>
<feature type="compositionally biased region" description="Basic and acidic residues" evidence="10">
    <location>
        <begin position="195"/>
        <end position="214"/>
    </location>
</feature>
<keyword evidence="6 8" id="KW-0472">Membrane</keyword>
<evidence type="ECO:0000256" key="5">
    <source>
        <dbReference type="ARBA" id="ARBA00023077"/>
    </source>
</evidence>
<evidence type="ECO:0000256" key="10">
    <source>
        <dbReference type="SAM" id="MobiDB-lite"/>
    </source>
</evidence>
<proteinExistence type="inferred from homology"/>
<dbReference type="RefSeq" id="WP_215505865.1">
    <property type="nucleotide sequence ID" value="NZ_CP076361.1"/>
</dbReference>
<evidence type="ECO:0000259" key="13">
    <source>
        <dbReference type="Pfam" id="PF07715"/>
    </source>
</evidence>
<evidence type="ECO:0000256" key="6">
    <source>
        <dbReference type="ARBA" id="ARBA00023136"/>
    </source>
</evidence>
<keyword evidence="14" id="KW-0675">Receptor</keyword>
<comment type="subcellular location">
    <subcellularLocation>
        <location evidence="1 8">Cell outer membrane</location>
        <topology evidence="1 8">Multi-pass membrane protein</topology>
    </subcellularLocation>
</comment>
<feature type="chain" id="PRO_5037538493" evidence="11">
    <location>
        <begin position="28"/>
        <end position="625"/>
    </location>
</feature>
<dbReference type="InterPro" id="IPR037066">
    <property type="entry name" value="Plug_dom_sf"/>
</dbReference>
<keyword evidence="5 9" id="KW-0798">TonB box</keyword>
<dbReference type="InterPro" id="IPR012910">
    <property type="entry name" value="Plug_dom"/>
</dbReference>
<dbReference type="SUPFAM" id="SSF56935">
    <property type="entry name" value="Porins"/>
    <property type="match status" value="1"/>
</dbReference>
<feature type="signal peptide" evidence="11">
    <location>
        <begin position="1"/>
        <end position="27"/>
    </location>
</feature>
<evidence type="ECO:0000256" key="8">
    <source>
        <dbReference type="PROSITE-ProRule" id="PRU01360"/>
    </source>
</evidence>
<dbReference type="EMBL" id="CP076361">
    <property type="protein sequence ID" value="QWK89122.1"/>
    <property type="molecule type" value="Genomic_DNA"/>
</dbReference>
<dbReference type="GO" id="GO:0015344">
    <property type="term" value="F:siderophore uptake transmembrane transporter activity"/>
    <property type="evidence" value="ECO:0007669"/>
    <property type="project" value="TreeGrafter"/>
</dbReference>
<dbReference type="GO" id="GO:0009279">
    <property type="term" value="C:cell outer membrane"/>
    <property type="evidence" value="ECO:0007669"/>
    <property type="project" value="UniProtKB-SubCell"/>
</dbReference>
<evidence type="ECO:0000313" key="14">
    <source>
        <dbReference type="EMBL" id="QWK89122.1"/>
    </source>
</evidence>
<accession>A0A975S013</accession>
<feature type="domain" description="TonB-dependent receptor-like beta-barrel" evidence="12">
    <location>
        <begin position="188"/>
        <end position="598"/>
    </location>
</feature>
<name>A0A975S013_9RHOB</name>
<dbReference type="Pfam" id="PF00593">
    <property type="entry name" value="TonB_dep_Rec_b-barrel"/>
    <property type="match status" value="1"/>
</dbReference>
<dbReference type="InterPro" id="IPR039426">
    <property type="entry name" value="TonB-dep_rcpt-like"/>
</dbReference>
<evidence type="ECO:0000259" key="12">
    <source>
        <dbReference type="Pfam" id="PF00593"/>
    </source>
</evidence>
<evidence type="ECO:0000313" key="15">
    <source>
        <dbReference type="Proteomes" id="UP000679352"/>
    </source>
</evidence>
<dbReference type="InterPro" id="IPR036942">
    <property type="entry name" value="Beta-barrel_TonB_sf"/>
</dbReference>
<dbReference type="Gene3D" id="2.40.170.20">
    <property type="entry name" value="TonB-dependent receptor, beta-barrel domain"/>
    <property type="match status" value="1"/>
</dbReference>
<keyword evidence="4 8" id="KW-0812">Transmembrane</keyword>
<evidence type="ECO:0000256" key="4">
    <source>
        <dbReference type="ARBA" id="ARBA00022692"/>
    </source>
</evidence>
<keyword evidence="7 8" id="KW-0998">Cell outer membrane</keyword>
<sequence length="625" mass="66500">MSRSVFPAPVFLASVASLTFSALPAQAQQVVEFPPIYLNGGLSPIEAARYGRAASIVTAEDIAARGITTVQDALRAVPGVAVNGSGNSFTQVRIRGGEGNHTLILIDGIAAAGGDGEYILSGIETANIERIEVLRGPQSVYFGSNASAGVINIITRKGGAGSSASGSIELGAGTTASAFLSHRTAQGGVSLSLSRTDDRGFDQSGDGGEKDGLDRTTAILSGDYALGEDLTLGFTARRSQESYDYDSTSYTAVDAPSYVVDDPTQFADRDELTAGVFAEYSMMNGRLTHRLAAETTQNKQSANGAPFTRTSTDALKYRLSYGLDGAVATADNLVNLLLENRRDASSSNPQYGREATSVALEYRGSLDSGLDVQAGARFDNNDVFKDARTWTLGLSYTFAESDIRLHGSAGTGIVNPTYFELYADAFGYSGNPNLRPERNRSLDLGVELPVFGHRGTVDVTLFKETLTDEITAVSTGPGTFSYVNQTGNSDRRGLEVAGQVQATDALALRLGYTYLDAQNPDGSREVRRPRHEVALGATLDSFGGRGSVSADLRHVSGNFDTQFWGAYQTVELPAFTTVNLTARYDLTDRLQLTGRVENAFDADVTDVWGYATRGRAVYVGLNAKF</sequence>
<protein>
    <submittedName>
        <fullName evidence="14">TonB-dependent receptor</fullName>
    </submittedName>
</protein>
<reference evidence="14" key="1">
    <citation type="submission" date="2021-06" db="EMBL/GenBank/DDBJ databases">
        <title>Direct submission.</title>
        <authorList>
            <person name="Lee C.-S."/>
            <person name="Jin L."/>
        </authorList>
    </citation>
    <scope>NUCLEOTIDE SEQUENCE</scope>
    <source>
        <strain evidence="14">Con5</strain>
    </source>
</reference>
<dbReference type="GO" id="GO:0044718">
    <property type="term" value="P:siderophore transmembrane transport"/>
    <property type="evidence" value="ECO:0007669"/>
    <property type="project" value="TreeGrafter"/>
</dbReference>
<dbReference type="KEGG" id="gfu:KM031_09540"/>
<evidence type="ECO:0000256" key="2">
    <source>
        <dbReference type="ARBA" id="ARBA00022448"/>
    </source>
</evidence>
<keyword evidence="3 8" id="KW-1134">Transmembrane beta strand</keyword>
<feature type="region of interest" description="Disordered" evidence="10">
    <location>
        <begin position="194"/>
        <end position="214"/>
    </location>
</feature>
<dbReference type="PANTHER" id="PTHR30069:SF28">
    <property type="entry name" value="TONB-DEPENDENT RECEPTOR YNCD-RELATED"/>
    <property type="match status" value="1"/>
</dbReference>
<dbReference type="AlphaFoldDB" id="A0A975S013"/>